<protein>
    <recommendedName>
        <fullName evidence="5">DUF5596 domain-containing protein</fullName>
    </recommendedName>
</protein>
<dbReference type="KEGG" id="bgg:CFK41_12495"/>
<feature type="domain" description="GNAT-like C-terminal" evidence="2">
    <location>
        <begin position="177"/>
        <end position="344"/>
    </location>
</feature>
<dbReference type="Pfam" id="PF18082">
    <property type="entry name" value="NAT_N"/>
    <property type="match status" value="1"/>
</dbReference>
<dbReference type="OrthoDB" id="3229305at2"/>
<dbReference type="Pfam" id="PF18164">
    <property type="entry name" value="GNAT_C"/>
    <property type="match status" value="1"/>
</dbReference>
<dbReference type="InterPro" id="IPR041644">
    <property type="entry name" value="GNAT_C"/>
</dbReference>
<accession>A0A291GZ53</accession>
<organism evidence="3 4">
    <name type="scientific">Brachybacterium ginsengisoli</name>
    <dbReference type="NCBI Taxonomy" id="1331682"/>
    <lineage>
        <taxon>Bacteria</taxon>
        <taxon>Bacillati</taxon>
        <taxon>Actinomycetota</taxon>
        <taxon>Actinomycetes</taxon>
        <taxon>Micrococcales</taxon>
        <taxon>Dermabacteraceae</taxon>
        <taxon>Brachybacterium</taxon>
    </lineage>
</organism>
<dbReference type="Gene3D" id="3.40.630.120">
    <property type="match status" value="1"/>
</dbReference>
<proteinExistence type="predicted"/>
<dbReference type="InterPro" id="IPR041273">
    <property type="entry name" value="NAT_N"/>
</dbReference>
<name>A0A291GZ53_9MICO</name>
<evidence type="ECO:0008006" key="5">
    <source>
        <dbReference type="Google" id="ProtNLM"/>
    </source>
</evidence>
<evidence type="ECO:0000313" key="3">
    <source>
        <dbReference type="EMBL" id="ATG55499.1"/>
    </source>
</evidence>
<sequence length="346" mass="37567">MTVRRSPQHEVLGNPPVAVRATSSLSPADVRVMLTAPSRPALLERLGIIGEDAADLGPLADAAAADEELLAEITTIANALRSGAGLEETALDLSAQKERHDALQQRLAPGEGLLPILAFLVSTSTVRAWHATRGLDEELSWTVLADLGQQMRVHRRGTDLLGLHQLNWVTGNWAGRLVHLGRLQFDLSRRRVARLEHGTERTGPDEPVRWVIGTHIPAIGPLDPEAVEESFTAATAYFTEQYADLGQDRPADAPAFGHEFTCDSWLLSGEFEEITGPESNLARFAALWERIGGDPQGGDGALFFVFGKRPPVDPTTLPRRTRLEAGVAERLADGRGWTTGSGRLLR</sequence>
<gene>
    <name evidence="3" type="ORF">CFK41_12495</name>
</gene>
<reference evidence="3 4" key="1">
    <citation type="journal article" date="2014" name="Int. J. Syst. Evol. Microbiol.">
        <title>Brachybacterium ginsengisoli sp. nov., isolated from soil of a ginseng field.</title>
        <authorList>
            <person name="Hoang V.A."/>
            <person name="Kim Y.J."/>
            <person name="Nguyen N.L."/>
            <person name="Yang D.C."/>
        </authorList>
    </citation>
    <scope>NUCLEOTIDE SEQUENCE [LARGE SCALE GENOMIC DNA]</scope>
    <source>
        <strain evidence="3 4">DCY80</strain>
    </source>
</reference>
<evidence type="ECO:0000259" key="1">
    <source>
        <dbReference type="Pfam" id="PF18082"/>
    </source>
</evidence>
<evidence type="ECO:0000259" key="2">
    <source>
        <dbReference type="Pfam" id="PF18164"/>
    </source>
</evidence>
<dbReference type="EMBL" id="CP023564">
    <property type="protein sequence ID" value="ATG55499.1"/>
    <property type="molecule type" value="Genomic_DNA"/>
</dbReference>
<feature type="domain" description="N-acyltransferase N-terminal" evidence="1">
    <location>
        <begin position="40"/>
        <end position="175"/>
    </location>
</feature>
<dbReference type="AlphaFoldDB" id="A0A291GZ53"/>
<keyword evidence="4" id="KW-1185">Reference proteome</keyword>
<dbReference type="RefSeq" id="WP_096799959.1">
    <property type="nucleotide sequence ID" value="NZ_CP023564.1"/>
</dbReference>
<dbReference type="Proteomes" id="UP000217889">
    <property type="component" value="Chromosome"/>
</dbReference>
<evidence type="ECO:0000313" key="4">
    <source>
        <dbReference type="Proteomes" id="UP000217889"/>
    </source>
</evidence>